<sequence>MEQMRFSCGCFLLFLDLFDLCHTTTEEACIKDPVMLDLELFIPPFQHSGVVLKGSCLVGNLRQICYSKNVKRLKEKRTCIYLLMKLLIWYYEYSVIIPEPEVAS</sequence>
<reference evidence="2" key="2">
    <citation type="submission" date="2017-11" db="EMBL/GenBank/DDBJ databases">
        <title>Coralsnake Venomics: Analyses of Venom Gland Transcriptomes and Proteomes of Six Brazilian Taxa.</title>
        <authorList>
            <person name="Aird S.D."/>
            <person name="Jorge da Silva N."/>
            <person name="Qiu L."/>
            <person name="Villar-Briones A."/>
            <person name="Aparecida-Saddi V."/>
            <person name="Campos-Telles M.P."/>
            <person name="Grau M."/>
            <person name="Mikheyev A.S."/>
        </authorList>
    </citation>
    <scope>NUCLEOTIDE SEQUENCE</scope>
    <source>
        <tissue evidence="2">Venom_gland</tissue>
    </source>
</reference>
<proteinExistence type="predicted"/>
<evidence type="ECO:0000313" key="2">
    <source>
        <dbReference type="EMBL" id="LAB19510.1"/>
    </source>
</evidence>
<reference evidence="2" key="1">
    <citation type="submission" date="2017-07" db="EMBL/GenBank/DDBJ databases">
        <authorList>
            <person name="Mikheyev A."/>
            <person name="Grau M."/>
        </authorList>
    </citation>
    <scope>NUCLEOTIDE SEQUENCE</scope>
    <source>
        <tissue evidence="2">Venom_gland</tissue>
    </source>
</reference>
<name>A0A2D4LEZ2_9SAUR</name>
<organism evidence="2">
    <name type="scientific">Micrurus spixii</name>
    <name type="common">Amazon coral snake</name>
    <dbReference type="NCBI Taxonomy" id="129469"/>
    <lineage>
        <taxon>Eukaryota</taxon>
        <taxon>Metazoa</taxon>
        <taxon>Chordata</taxon>
        <taxon>Craniata</taxon>
        <taxon>Vertebrata</taxon>
        <taxon>Euteleostomi</taxon>
        <taxon>Lepidosauria</taxon>
        <taxon>Squamata</taxon>
        <taxon>Bifurcata</taxon>
        <taxon>Unidentata</taxon>
        <taxon>Episquamata</taxon>
        <taxon>Toxicofera</taxon>
        <taxon>Serpentes</taxon>
        <taxon>Colubroidea</taxon>
        <taxon>Elapidae</taxon>
        <taxon>Elapinae</taxon>
        <taxon>Micrurus</taxon>
    </lineage>
</organism>
<feature type="chain" id="PRO_5013676187" description="Secreted protein" evidence="1">
    <location>
        <begin position="24"/>
        <end position="104"/>
    </location>
</feature>
<protein>
    <recommendedName>
        <fullName evidence="3">Secreted protein</fullName>
    </recommendedName>
</protein>
<dbReference type="AlphaFoldDB" id="A0A2D4LEZ2"/>
<evidence type="ECO:0008006" key="3">
    <source>
        <dbReference type="Google" id="ProtNLM"/>
    </source>
</evidence>
<accession>A0A2D4LEZ2</accession>
<feature type="signal peptide" evidence="1">
    <location>
        <begin position="1"/>
        <end position="23"/>
    </location>
</feature>
<evidence type="ECO:0000256" key="1">
    <source>
        <dbReference type="SAM" id="SignalP"/>
    </source>
</evidence>
<keyword evidence="1" id="KW-0732">Signal</keyword>
<dbReference type="EMBL" id="IACM01013323">
    <property type="protein sequence ID" value="LAB19510.1"/>
    <property type="molecule type" value="Transcribed_RNA"/>
</dbReference>